<dbReference type="EC" id="2.7.11.1" evidence="1"/>
<dbReference type="InterPro" id="IPR011009">
    <property type="entry name" value="Kinase-like_dom_sf"/>
</dbReference>
<dbReference type="InterPro" id="IPR017441">
    <property type="entry name" value="Protein_kinase_ATP_BS"/>
</dbReference>
<keyword evidence="6 7" id="KW-0067">ATP-binding</keyword>
<protein>
    <recommendedName>
        <fullName evidence="1">non-specific serine/threonine protein kinase</fullName>
        <ecNumber evidence="1">2.7.11.1</ecNumber>
    </recommendedName>
</protein>
<evidence type="ECO:0000256" key="9">
    <source>
        <dbReference type="SAM" id="Phobius"/>
    </source>
</evidence>
<feature type="transmembrane region" description="Helical" evidence="9">
    <location>
        <begin position="308"/>
        <end position="328"/>
    </location>
</feature>
<dbReference type="PANTHER" id="PTHR43289:SF6">
    <property type="entry name" value="SERINE_THREONINE-PROTEIN KINASE NEKL-3"/>
    <property type="match status" value="1"/>
</dbReference>
<keyword evidence="5 11" id="KW-0418">Kinase</keyword>
<evidence type="ECO:0000256" key="2">
    <source>
        <dbReference type="ARBA" id="ARBA00022527"/>
    </source>
</evidence>
<reference evidence="11 12" key="1">
    <citation type="submission" date="2016-10" db="EMBL/GenBank/DDBJ databases">
        <authorList>
            <person name="de Groot N.N."/>
        </authorList>
    </citation>
    <scope>NUCLEOTIDE SEQUENCE [LARGE SCALE GENOMIC DNA]</scope>
    <source>
        <strain evidence="11 12">CGMCC 1.11147</strain>
    </source>
</reference>
<proteinExistence type="predicted"/>
<dbReference type="PROSITE" id="PS00107">
    <property type="entry name" value="PROTEIN_KINASE_ATP"/>
    <property type="match status" value="1"/>
</dbReference>
<dbReference type="GO" id="GO:0004674">
    <property type="term" value="F:protein serine/threonine kinase activity"/>
    <property type="evidence" value="ECO:0007669"/>
    <property type="project" value="UniProtKB-KW"/>
</dbReference>
<keyword evidence="2 11" id="KW-0723">Serine/threonine-protein kinase</keyword>
<feature type="binding site" evidence="7">
    <location>
        <position position="46"/>
    </location>
    <ligand>
        <name>ATP</name>
        <dbReference type="ChEBI" id="CHEBI:30616"/>
    </ligand>
</feature>
<accession>A0A1H0H0V6</accession>
<name>A0A1H0H0V6_9ACTN</name>
<dbReference type="SMART" id="SM00220">
    <property type="entry name" value="S_TKc"/>
    <property type="match status" value="1"/>
</dbReference>
<feature type="domain" description="Protein kinase" evidence="10">
    <location>
        <begin position="17"/>
        <end position="284"/>
    </location>
</feature>
<keyword evidence="9" id="KW-0812">Transmembrane</keyword>
<evidence type="ECO:0000256" key="7">
    <source>
        <dbReference type="PROSITE-ProRule" id="PRU10141"/>
    </source>
</evidence>
<feature type="compositionally biased region" description="Low complexity" evidence="8">
    <location>
        <begin position="273"/>
        <end position="286"/>
    </location>
</feature>
<dbReference type="PANTHER" id="PTHR43289">
    <property type="entry name" value="MITOGEN-ACTIVATED PROTEIN KINASE KINASE KINASE 20-RELATED"/>
    <property type="match status" value="1"/>
</dbReference>
<dbReference type="RefSeq" id="WP_091026014.1">
    <property type="nucleotide sequence ID" value="NZ_BKAE01000008.1"/>
</dbReference>
<gene>
    <name evidence="11" type="ORF">SAMN05192576_3418</name>
</gene>
<dbReference type="Gene3D" id="3.30.200.20">
    <property type="entry name" value="Phosphorylase Kinase, domain 1"/>
    <property type="match status" value="1"/>
</dbReference>
<keyword evidence="12" id="KW-1185">Reference proteome</keyword>
<evidence type="ECO:0000256" key="5">
    <source>
        <dbReference type="ARBA" id="ARBA00022777"/>
    </source>
</evidence>
<dbReference type="Proteomes" id="UP000199004">
    <property type="component" value="Unassembled WGS sequence"/>
</dbReference>
<dbReference type="PROSITE" id="PS50011">
    <property type="entry name" value="PROTEIN_KINASE_DOM"/>
    <property type="match status" value="1"/>
</dbReference>
<feature type="region of interest" description="Disordered" evidence="8">
    <location>
        <begin position="273"/>
        <end position="303"/>
    </location>
</feature>
<dbReference type="InterPro" id="IPR000719">
    <property type="entry name" value="Prot_kinase_dom"/>
</dbReference>
<evidence type="ECO:0000256" key="8">
    <source>
        <dbReference type="SAM" id="MobiDB-lite"/>
    </source>
</evidence>
<evidence type="ECO:0000256" key="6">
    <source>
        <dbReference type="ARBA" id="ARBA00022840"/>
    </source>
</evidence>
<evidence type="ECO:0000259" key="10">
    <source>
        <dbReference type="PROSITE" id="PS50011"/>
    </source>
</evidence>
<dbReference type="CDD" id="cd14014">
    <property type="entry name" value="STKc_PknB_like"/>
    <property type="match status" value="1"/>
</dbReference>
<dbReference type="SUPFAM" id="SSF56112">
    <property type="entry name" value="Protein kinase-like (PK-like)"/>
    <property type="match status" value="1"/>
</dbReference>
<dbReference type="Pfam" id="PF00069">
    <property type="entry name" value="Pkinase"/>
    <property type="match status" value="1"/>
</dbReference>
<keyword evidence="9" id="KW-0472">Membrane</keyword>
<evidence type="ECO:0000313" key="11">
    <source>
        <dbReference type="EMBL" id="SDO12702.1"/>
    </source>
</evidence>
<dbReference type="Gene3D" id="1.10.510.10">
    <property type="entry name" value="Transferase(Phosphotransferase) domain 1"/>
    <property type="match status" value="1"/>
</dbReference>
<evidence type="ECO:0000256" key="3">
    <source>
        <dbReference type="ARBA" id="ARBA00022679"/>
    </source>
</evidence>
<organism evidence="11 12">
    <name type="scientific">Nocardioides szechwanensis</name>
    <dbReference type="NCBI Taxonomy" id="1005944"/>
    <lineage>
        <taxon>Bacteria</taxon>
        <taxon>Bacillati</taxon>
        <taxon>Actinomycetota</taxon>
        <taxon>Actinomycetes</taxon>
        <taxon>Propionibacteriales</taxon>
        <taxon>Nocardioidaceae</taxon>
        <taxon>Nocardioides</taxon>
    </lineage>
</organism>
<dbReference type="AlphaFoldDB" id="A0A1H0H0V6"/>
<keyword evidence="3" id="KW-0808">Transferase</keyword>
<dbReference type="EMBL" id="FNIC01000006">
    <property type="protein sequence ID" value="SDO12702.1"/>
    <property type="molecule type" value="Genomic_DNA"/>
</dbReference>
<evidence type="ECO:0000256" key="4">
    <source>
        <dbReference type="ARBA" id="ARBA00022741"/>
    </source>
</evidence>
<sequence>MDSPGTTLPTEPIGGRYRVEREVGRGGMGSVWLAQDERLGRPVAVKRVGRLPGESLPHLARAMREARSSAALNHPNVVSVYDAVEEGEHLWLVMEYVPGRTLAELVAAEGALAPERVARIGAQVAEGLAAAHALGTVHRDVKPGNVLVGDDDAAKISDFGIARSAGDDKLTQTGLMTGTPAYFAPELARGNDATPASDVWGLGATLYAAVEGHSPYPSASNPLALMARIAHEEPPLPQTAGPLRQPISRMMDVDPAARPTMAECADVLRRAAAGPTTTAARPALAPDTEPEVQPAPPVDQPRRRRSPLLIAGVLALLLLVAGIGFLLLQGREDGDPSAATDEPSTSKSPKQSQSVETTPEQTPEETPEETTAPPVSSDATTFAEDYYSLLPDDTNASWKLLTKDYQKEMGRGSYEGFWNSIDDVTFDDAEEVEPGVVDVTITYLTDGSEETEVRRLYLEEDDGELLIAADEVVG</sequence>
<keyword evidence="4 7" id="KW-0547">Nucleotide-binding</keyword>
<dbReference type="STRING" id="1005944.SAMN05192576_3418"/>
<feature type="compositionally biased region" description="Low complexity" evidence="8">
    <location>
        <begin position="343"/>
        <end position="361"/>
    </location>
</feature>
<dbReference type="OrthoDB" id="9762169at2"/>
<keyword evidence="9" id="KW-1133">Transmembrane helix</keyword>
<feature type="region of interest" description="Disordered" evidence="8">
    <location>
        <begin position="333"/>
        <end position="379"/>
    </location>
</feature>
<evidence type="ECO:0000313" key="12">
    <source>
        <dbReference type="Proteomes" id="UP000199004"/>
    </source>
</evidence>
<evidence type="ECO:0000256" key="1">
    <source>
        <dbReference type="ARBA" id="ARBA00012513"/>
    </source>
</evidence>
<dbReference type="GO" id="GO:0005524">
    <property type="term" value="F:ATP binding"/>
    <property type="evidence" value="ECO:0007669"/>
    <property type="project" value="UniProtKB-UniRule"/>
</dbReference>